<feature type="domain" description="RNA polymerase sigma-70 region 2" evidence="5">
    <location>
        <begin position="18"/>
        <end position="82"/>
    </location>
</feature>
<keyword evidence="4" id="KW-0804">Transcription</keyword>
<dbReference type="InterPro" id="IPR013325">
    <property type="entry name" value="RNA_pol_sigma_r2"/>
</dbReference>
<dbReference type="InterPro" id="IPR036388">
    <property type="entry name" value="WH-like_DNA-bd_sf"/>
</dbReference>
<evidence type="ECO:0000259" key="5">
    <source>
        <dbReference type="Pfam" id="PF04542"/>
    </source>
</evidence>
<dbReference type="InterPro" id="IPR014327">
    <property type="entry name" value="RNA_pol_sigma70_bacteroid"/>
</dbReference>
<dbReference type="Gene3D" id="1.10.1740.10">
    <property type="match status" value="1"/>
</dbReference>
<feature type="domain" description="RNA polymerase sigma factor 70 region 4 type 2" evidence="6">
    <location>
        <begin position="116"/>
        <end position="168"/>
    </location>
</feature>
<evidence type="ECO:0000256" key="1">
    <source>
        <dbReference type="ARBA" id="ARBA00010641"/>
    </source>
</evidence>
<dbReference type="InterPro" id="IPR014284">
    <property type="entry name" value="RNA_pol_sigma-70_dom"/>
</dbReference>
<dbReference type="PANTHER" id="PTHR43133">
    <property type="entry name" value="RNA POLYMERASE ECF-TYPE SIGMA FACTO"/>
    <property type="match status" value="1"/>
</dbReference>
<dbReference type="Proteomes" id="UP001236569">
    <property type="component" value="Unassembled WGS sequence"/>
</dbReference>
<dbReference type="NCBIfam" id="TIGR02985">
    <property type="entry name" value="Sig70_bacteroi1"/>
    <property type="match status" value="1"/>
</dbReference>
<name>A0ABT6YIK0_9BACT</name>
<dbReference type="Gene3D" id="1.10.10.10">
    <property type="entry name" value="Winged helix-like DNA-binding domain superfamily/Winged helix DNA-binding domain"/>
    <property type="match status" value="1"/>
</dbReference>
<evidence type="ECO:0000313" key="7">
    <source>
        <dbReference type="EMBL" id="MDI9863415.1"/>
    </source>
</evidence>
<dbReference type="CDD" id="cd06171">
    <property type="entry name" value="Sigma70_r4"/>
    <property type="match status" value="1"/>
</dbReference>
<comment type="caution">
    <text evidence="7">The sequence shown here is derived from an EMBL/GenBank/DDBJ whole genome shotgun (WGS) entry which is preliminary data.</text>
</comment>
<organism evidence="7 8">
    <name type="scientific">Flectobacillus longus</name>
    <dbReference type="NCBI Taxonomy" id="2984207"/>
    <lineage>
        <taxon>Bacteria</taxon>
        <taxon>Pseudomonadati</taxon>
        <taxon>Bacteroidota</taxon>
        <taxon>Cytophagia</taxon>
        <taxon>Cytophagales</taxon>
        <taxon>Flectobacillaceae</taxon>
        <taxon>Flectobacillus</taxon>
    </lineage>
</organism>
<dbReference type="SUPFAM" id="SSF88946">
    <property type="entry name" value="Sigma2 domain of RNA polymerase sigma factors"/>
    <property type="match status" value="1"/>
</dbReference>
<dbReference type="NCBIfam" id="TIGR02937">
    <property type="entry name" value="sigma70-ECF"/>
    <property type="match status" value="1"/>
</dbReference>
<dbReference type="InterPro" id="IPR007627">
    <property type="entry name" value="RNA_pol_sigma70_r2"/>
</dbReference>
<dbReference type="Pfam" id="PF08281">
    <property type="entry name" value="Sigma70_r4_2"/>
    <property type="match status" value="1"/>
</dbReference>
<dbReference type="EMBL" id="JASHID010000002">
    <property type="protein sequence ID" value="MDI9863415.1"/>
    <property type="molecule type" value="Genomic_DNA"/>
</dbReference>
<evidence type="ECO:0000256" key="3">
    <source>
        <dbReference type="ARBA" id="ARBA00023082"/>
    </source>
</evidence>
<evidence type="ECO:0000313" key="8">
    <source>
        <dbReference type="Proteomes" id="UP001236569"/>
    </source>
</evidence>
<dbReference type="Pfam" id="PF04542">
    <property type="entry name" value="Sigma70_r2"/>
    <property type="match status" value="1"/>
</dbReference>
<sequence length="186" mass="22106">MELFSLLQEGKSMAFDEIYERYWSKLYAYAYNRLRDKETCEEIIQEVFVSLWANRKTTKIESSVSGYLYQAVKFQMLNFMKSTEVRNNYLAQFTHFREQLFDDSNNESIAFNELRMMLEKSMSDLPEKCQEVFRMSRVQHLSIQEIAQQLNISHKTVENHLTKALKHLREDLGDFLILIIVFGIMG</sequence>
<reference evidence="7 8" key="1">
    <citation type="submission" date="2023-05" db="EMBL/GenBank/DDBJ databases">
        <title>Novel species of genus Flectobacillus isolated from stream in China.</title>
        <authorList>
            <person name="Lu H."/>
        </authorList>
    </citation>
    <scope>NUCLEOTIDE SEQUENCE [LARGE SCALE GENOMIC DNA]</scope>
    <source>
        <strain evidence="7 8">DC10W</strain>
    </source>
</reference>
<keyword evidence="8" id="KW-1185">Reference proteome</keyword>
<proteinExistence type="inferred from homology"/>
<evidence type="ECO:0000256" key="2">
    <source>
        <dbReference type="ARBA" id="ARBA00023015"/>
    </source>
</evidence>
<keyword evidence="2" id="KW-0805">Transcription regulation</keyword>
<evidence type="ECO:0000259" key="6">
    <source>
        <dbReference type="Pfam" id="PF08281"/>
    </source>
</evidence>
<accession>A0ABT6YIK0</accession>
<comment type="similarity">
    <text evidence="1">Belongs to the sigma-70 factor family. ECF subfamily.</text>
</comment>
<dbReference type="InterPro" id="IPR039425">
    <property type="entry name" value="RNA_pol_sigma-70-like"/>
</dbReference>
<dbReference type="PANTHER" id="PTHR43133:SF46">
    <property type="entry name" value="RNA POLYMERASE SIGMA-70 FACTOR ECF SUBFAMILY"/>
    <property type="match status" value="1"/>
</dbReference>
<dbReference type="InterPro" id="IPR013324">
    <property type="entry name" value="RNA_pol_sigma_r3/r4-like"/>
</dbReference>
<dbReference type="SUPFAM" id="SSF88659">
    <property type="entry name" value="Sigma3 and sigma4 domains of RNA polymerase sigma factors"/>
    <property type="match status" value="1"/>
</dbReference>
<evidence type="ECO:0000256" key="4">
    <source>
        <dbReference type="ARBA" id="ARBA00023163"/>
    </source>
</evidence>
<protein>
    <submittedName>
        <fullName evidence="7">RNA polymerase sigma-70 factor</fullName>
    </submittedName>
</protein>
<keyword evidence="3" id="KW-0731">Sigma factor</keyword>
<dbReference type="InterPro" id="IPR013249">
    <property type="entry name" value="RNA_pol_sigma70_r4_t2"/>
</dbReference>
<gene>
    <name evidence="7" type="ORF">QM480_03700</name>
</gene>